<sequence length="263" mass="28448">MKITIARRQLRLMAATVSALALGLAGAGSSPAASSAAADCPTAQLFATNNTAVITDPDDPRLHTRLTRFDHELRGIIRANGATPVASKLLEGVFWSGDLKQATYERSREFDINRVGRDGLNHIAGVIAKTYRQESVLTFRCLPRTSPETDALEIEAPGVSANRLHDELVADPVARDELGGGSVTVDGRLILIAPLADLPLAREFTAKLGVDRRTAQVHYGDREFVSRIRSVPALSRPKQHRRARAAPRGARPDRVSAGPQRGR</sequence>
<evidence type="ECO:0000313" key="3">
    <source>
        <dbReference type="EMBL" id="MFA3835232.1"/>
    </source>
</evidence>
<dbReference type="EMBL" id="JBGOSP010000002">
    <property type="protein sequence ID" value="MFA3835232.1"/>
    <property type="molecule type" value="Genomic_DNA"/>
</dbReference>
<proteinExistence type="predicted"/>
<comment type="caution">
    <text evidence="3">The sequence shown here is derived from an EMBL/GenBank/DDBJ whole genome shotgun (WGS) entry which is preliminary data.</text>
</comment>
<accession>A0ABV4SBB2</accession>
<protein>
    <recommendedName>
        <fullName evidence="5">Secreted protein</fullName>
    </recommendedName>
</protein>
<name>A0ABV4SBB2_9ACTN</name>
<evidence type="ECO:0000256" key="1">
    <source>
        <dbReference type="SAM" id="MobiDB-lite"/>
    </source>
</evidence>
<feature type="signal peptide" evidence="2">
    <location>
        <begin position="1"/>
        <end position="32"/>
    </location>
</feature>
<evidence type="ECO:0008006" key="5">
    <source>
        <dbReference type="Google" id="ProtNLM"/>
    </source>
</evidence>
<keyword evidence="2" id="KW-0732">Signal</keyword>
<dbReference type="RefSeq" id="WP_372561272.1">
    <property type="nucleotide sequence ID" value="NZ_JBGOSP010000002.1"/>
</dbReference>
<reference evidence="3 4" key="1">
    <citation type="submission" date="2024-08" db="EMBL/GenBank/DDBJ databases">
        <title>Genome sequence of Streptomyces aureus CACIA-1.46HGO.</title>
        <authorList>
            <person name="Evangelista-Martinez Z."/>
        </authorList>
    </citation>
    <scope>NUCLEOTIDE SEQUENCE [LARGE SCALE GENOMIC DNA]</scope>
    <source>
        <strain evidence="3 4">CACIA-1.46HGO</strain>
    </source>
</reference>
<organism evidence="3 4">
    <name type="scientific">Streptomyces aureus</name>
    <dbReference type="NCBI Taxonomy" id="193461"/>
    <lineage>
        <taxon>Bacteria</taxon>
        <taxon>Bacillati</taxon>
        <taxon>Actinomycetota</taxon>
        <taxon>Actinomycetes</taxon>
        <taxon>Kitasatosporales</taxon>
        <taxon>Streptomycetaceae</taxon>
        <taxon>Streptomyces</taxon>
    </lineage>
</organism>
<dbReference type="Proteomes" id="UP001571476">
    <property type="component" value="Unassembled WGS sequence"/>
</dbReference>
<feature type="chain" id="PRO_5045533129" description="Secreted protein" evidence="2">
    <location>
        <begin position="33"/>
        <end position="263"/>
    </location>
</feature>
<gene>
    <name evidence="3" type="ORF">ACEG43_03375</name>
</gene>
<evidence type="ECO:0000256" key="2">
    <source>
        <dbReference type="SAM" id="SignalP"/>
    </source>
</evidence>
<evidence type="ECO:0000313" key="4">
    <source>
        <dbReference type="Proteomes" id="UP001571476"/>
    </source>
</evidence>
<feature type="region of interest" description="Disordered" evidence="1">
    <location>
        <begin position="230"/>
        <end position="263"/>
    </location>
</feature>
<keyword evidence="4" id="KW-1185">Reference proteome</keyword>